<name>A0A5N4DI31_CAMDR</name>
<sequence>GLGLLVNLVEYNAWNWHCLVNMETSCPFDSSFYRNRVRLFLERERAAQLVESKTDELIRDAPTTQHDESGERQERSGEMRRASTEKTDGTEEKQKEEDDEELDLNTVFGLNIFSSSACWQTHGGLHRGLIHSTISWVSLPRESSEPP</sequence>
<feature type="non-terminal residue" evidence="3">
    <location>
        <position position="1"/>
    </location>
</feature>
<evidence type="ECO:0000259" key="2">
    <source>
        <dbReference type="PROSITE" id="PS51271"/>
    </source>
</evidence>
<organism evidence="3 4">
    <name type="scientific">Camelus dromedarius</name>
    <name type="common">Dromedary</name>
    <name type="synonym">Arabian camel</name>
    <dbReference type="NCBI Taxonomy" id="9838"/>
    <lineage>
        <taxon>Eukaryota</taxon>
        <taxon>Metazoa</taxon>
        <taxon>Chordata</taxon>
        <taxon>Craniata</taxon>
        <taxon>Vertebrata</taxon>
        <taxon>Euteleostomi</taxon>
        <taxon>Mammalia</taxon>
        <taxon>Eutheria</taxon>
        <taxon>Laurasiatheria</taxon>
        <taxon>Artiodactyla</taxon>
        <taxon>Tylopoda</taxon>
        <taxon>Camelidae</taxon>
        <taxon>Camelus</taxon>
    </lineage>
</organism>
<dbReference type="Gene3D" id="1.25.10.10">
    <property type="entry name" value="Leucine-rich Repeat Variant"/>
    <property type="match status" value="1"/>
</dbReference>
<dbReference type="InterPro" id="IPR012502">
    <property type="entry name" value="WAPL_dom"/>
</dbReference>
<dbReference type="EMBL" id="JWIN03000011">
    <property type="protein sequence ID" value="KAB1270798.1"/>
    <property type="molecule type" value="Genomic_DNA"/>
</dbReference>
<protein>
    <submittedName>
        <fullName evidence="3">Wings apart-like protein-like protein</fullName>
    </submittedName>
</protein>
<reference evidence="3 4" key="1">
    <citation type="journal article" date="2019" name="Mol. Ecol. Resour.">
        <title>Improving Illumina assemblies with Hi-C and long reads: an example with the North African dromedary.</title>
        <authorList>
            <person name="Elbers J.P."/>
            <person name="Rogers M.F."/>
            <person name="Perelman P.L."/>
            <person name="Proskuryakova A.A."/>
            <person name="Serdyukova N.A."/>
            <person name="Johnson W.E."/>
            <person name="Horin P."/>
            <person name="Corander J."/>
            <person name="Murphy D."/>
            <person name="Burger P.A."/>
        </authorList>
    </citation>
    <scope>NUCLEOTIDE SEQUENCE [LARGE SCALE GENOMIC DNA]</scope>
    <source>
        <strain evidence="3">Drom800</strain>
        <tissue evidence="3">Blood</tissue>
    </source>
</reference>
<evidence type="ECO:0000313" key="3">
    <source>
        <dbReference type="EMBL" id="KAB1270798.1"/>
    </source>
</evidence>
<feature type="domain" description="WAPL" evidence="2">
    <location>
        <begin position="1"/>
        <end position="107"/>
    </location>
</feature>
<accession>A0A5N4DI31</accession>
<comment type="caution">
    <text evidence="3">The sequence shown here is derived from an EMBL/GenBank/DDBJ whole genome shotgun (WGS) entry which is preliminary data.</text>
</comment>
<evidence type="ECO:0000256" key="1">
    <source>
        <dbReference type="SAM" id="MobiDB-lite"/>
    </source>
</evidence>
<dbReference type="AlphaFoldDB" id="A0A5N4DI31"/>
<feature type="compositionally biased region" description="Basic and acidic residues" evidence="1">
    <location>
        <begin position="53"/>
        <end position="96"/>
    </location>
</feature>
<feature type="region of interest" description="Disordered" evidence="1">
    <location>
        <begin position="53"/>
        <end position="101"/>
    </location>
</feature>
<evidence type="ECO:0000313" key="4">
    <source>
        <dbReference type="Proteomes" id="UP000299084"/>
    </source>
</evidence>
<keyword evidence="4" id="KW-1185">Reference proteome</keyword>
<dbReference type="InterPro" id="IPR011989">
    <property type="entry name" value="ARM-like"/>
</dbReference>
<dbReference type="Proteomes" id="UP000299084">
    <property type="component" value="Unassembled WGS sequence"/>
</dbReference>
<proteinExistence type="predicted"/>
<gene>
    <name evidence="3" type="ORF">Cadr_000008869</name>
</gene>
<dbReference type="PROSITE" id="PS51271">
    <property type="entry name" value="WAPL"/>
    <property type="match status" value="1"/>
</dbReference>